<dbReference type="EMBL" id="PP179325">
    <property type="protein sequence ID" value="XAI70608.1"/>
    <property type="molecule type" value="Genomic_DNA"/>
</dbReference>
<reference evidence="2" key="1">
    <citation type="journal article" date="2024" name="J. Gen. Virol.">
        <title>Novel phages of Pseudomonas syringae unveil numerous potential auxiliary metabolic genes.</title>
        <authorList>
            <person name="Feltin C."/>
            <person name="Garneau J.R."/>
            <person name="Morris C.E."/>
            <person name="Berard A."/>
            <person name="Torres-Barcelo C."/>
        </authorList>
    </citation>
    <scope>NUCLEOTIDE SEQUENCE</scope>
</reference>
<organism evidence="2">
    <name type="scientific">Pseudomonas phage Touem01</name>
    <dbReference type="NCBI Taxonomy" id="3138548"/>
    <lineage>
        <taxon>Viruses</taxon>
    </lineage>
</organism>
<evidence type="ECO:0000256" key="1">
    <source>
        <dbReference type="SAM" id="Phobius"/>
    </source>
</evidence>
<evidence type="ECO:0000313" key="2">
    <source>
        <dbReference type="EMBL" id="XAI70608.1"/>
    </source>
</evidence>
<gene>
    <name evidence="2" type="ORF">Touem01_00079</name>
</gene>
<name>A0AAU6W2M7_9VIRU</name>
<protein>
    <recommendedName>
        <fullName evidence="3">Holin</fullName>
    </recommendedName>
</protein>
<dbReference type="Pfam" id="PF25612">
    <property type="entry name" value="DUF7940"/>
    <property type="match status" value="1"/>
</dbReference>
<keyword evidence="1" id="KW-1133">Transmembrane helix</keyword>
<dbReference type="InterPro" id="IPR057700">
    <property type="entry name" value="DUF7940"/>
</dbReference>
<keyword evidence="1" id="KW-0812">Transmembrane</keyword>
<evidence type="ECO:0008006" key="3">
    <source>
        <dbReference type="Google" id="ProtNLM"/>
    </source>
</evidence>
<accession>A0AAU6W2M7</accession>
<proteinExistence type="predicted"/>
<keyword evidence="1" id="KW-0472">Membrane</keyword>
<sequence>MTFIDDWKRQFPKLWSVRFSLLAALLSGIEVGMQEYFTGKTPLIAAGAGLFSLGAALARVISQPGMVSK</sequence>
<feature type="transmembrane region" description="Helical" evidence="1">
    <location>
        <begin position="43"/>
        <end position="61"/>
    </location>
</feature>